<dbReference type="NCBIfam" id="NF005253">
    <property type="entry name" value="PRK06762.1-4"/>
    <property type="match status" value="1"/>
</dbReference>
<protein>
    <submittedName>
        <fullName evidence="1">Kinase</fullName>
    </submittedName>
</protein>
<dbReference type="Proteomes" id="UP000886860">
    <property type="component" value="Unassembled WGS sequence"/>
</dbReference>
<gene>
    <name evidence="1" type="ORF">IAB60_10820</name>
</gene>
<proteinExistence type="predicted"/>
<keyword evidence="1" id="KW-0418">Kinase</keyword>
<organism evidence="1 2">
    <name type="scientific">Candidatus Caccovicinus merdipullorum</name>
    <dbReference type="NCBI Taxonomy" id="2840724"/>
    <lineage>
        <taxon>Bacteria</taxon>
        <taxon>Bacillati</taxon>
        <taxon>Bacillota</taxon>
        <taxon>Clostridia</taxon>
        <taxon>Eubacteriales</taxon>
        <taxon>Candidatus Caccovicinus</taxon>
    </lineage>
</organism>
<reference evidence="1" key="2">
    <citation type="journal article" date="2021" name="PeerJ">
        <title>Extensive microbial diversity within the chicken gut microbiome revealed by metagenomics and culture.</title>
        <authorList>
            <person name="Gilroy R."/>
            <person name="Ravi A."/>
            <person name="Getino M."/>
            <person name="Pursley I."/>
            <person name="Horton D.L."/>
            <person name="Alikhan N.F."/>
            <person name="Baker D."/>
            <person name="Gharbi K."/>
            <person name="Hall N."/>
            <person name="Watson M."/>
            <person name="Adriaenssens E.M."/>
            <person name="Foster-Nyarko E."/>
            <person name="Jarju S."/>
            <person name="Secka A."/>
            <person name="Antonio M."/>
            <person name="Oren A."/>
            <person name="Chaudhuri R.R."/>
            <person name="La Ragione R."/>
            <person name="Hildebrand F."/>
            <person name="Pallen M.J."/>
        </authorList>
    </citation>
    <scope>NUCLEOTIDE SEQUENCE</scope>
    <source>
        <strain evidence="1">CHK123-3438</strain>
    </source>
</reference>
<evidence type="ECO:0000313" key="2">
    <source>
        <dbReference type="Proteomes" id="UP000886860"/>
    </source>
</evidence>
<name>A0A9D1GKK9_9FIRM</name>
<dbReference type="GO" id="GO:0016301">
    <property type="term" value="F:kinase activity"/>
    <property type="evidence" value="ECO:0007669"/>
    <property type="project" value="UniProtKB-KW"/>
</dbReference>
<accession>A0A9D1GKK9</accession>
<keyword evidence="1" id="KW-0808">Transferase</keyword>
<comment type="caution">
    <text evidence="1">The sequence shown here is derived from an EMBL/GenBank/DDBJ whole genome shotgun (WGS) entry which is preliminary data.</text>
</comment>
<dbReference type="AlphaFoldDB" id="A0A9D1GKK9"/>
<dbReference type="Gene3D" id="3.40.50.300">
    <property type="entry name" value="P-loop containing nucleotide triphosphate hydrolases"/>
    <property type="match status" value="1"/>
</dbReference>
<evidence type="ECO:0000313" key="1">
    <source>
        <dbReference type="EMBL" id="HIT42563.1"/>
    </source>
</evidence>
<reference evidence="1" key="1">
    <citation type="submission" date="2020-10" db="EMBL/GenBank/DDBJ databases">
        <authorList>
            <person name="Gilroy R."/>
        </authorList>
    </citation>
    <scope>NUCLEOTIDE SEQUENCE</scope>
    <source>
        <strain evidence="1">CHK123-3438</strain>
    </source>
</reference>
<sequence>MAKLVILRGNSGSGKSTVAGLLQRKFGHNTLVISQDAVRREMLWVKDGPDNRALPLLQTLLLYGKERCEVVVLEGILHSGWYQPLFELAKEAFGEEIYAYYYDLSFEETMLRHRTRDKRDEFGEEAMRRWWLEKDYLDLIQEKIFTAEISAEEAAEQIFQEVQNGKE</sequence>
<dbReference type="SUPFAM" id="SSF52540">
    <property type="entry name" value="P-loop containing nucleoside triphosphate hydrolases"/>
    <property type="match status" value="1"/>
</dbReference>
<dbReference type="Pfam" id="PF13671">
    <property type="entry name" value="AAA_33"/>
    <property type="match status" value="1"/>
</dbReference>
<dbReference type="EMBL" id="DVKS01000183">
    <property type="protein sequence ID" value="HIT42563.1"/>
    <property type="molecule type" value="Genomic_DNA"/>
</dbReference>
<dbReference type="InterPro" id="IPR027417">
    <property type="entry name" value="P-loop_NTPase"/>
</dbReference>
<dbReference type="NCBIfam" id="NF005255">
    <property type="entry name" value="PRK06762.2-2"/>
    <property type="match status" value="1"/>
</dbReference>